<feature type="domain" description="Response regulatory" evidence="2">
    <location>
        <begin position="6"/>
        <end position="134"/>
    </location>
</feature>
<keyword evidence="1" id="KW-0597">Phosphoprotein</keyword>
<dbReference type="SUPFAM" id="SSF52172">
    <property type="entry name" value="CheY-like"/>
    <property type="match status" value="1"/>
</dbReference>
<dbReference type="PANTHER" id="PTHR45566">
    <property type="entry name" value="HTH-TYPE TRANSCRIPTIONAL REGULATOR YHJB-RELATED"/>
    <property type="match status" value="1"/>
</dbReference>
<sequence length="223" mass="25579">MMMFKRVLIAEDHESTSISVRKTLEELNITQTEYSYYCDDALMHIKKNVNAEITFDLLITDLSFEEDHRKQELAGGVELINAIKQIQPSIKVLVFSAENKPALIDELFKKHGINGYVRKARHDAKDLKLAIDALSKGKTYISPDLKQSVKEKNTFEFTPYDIAIITQLSQGTLQKNIPVYLQENNLKPFGLSSVEKRLNMMKELLEFTKNEQLVAYCKDFGII</sequence>
<name>A0ABP7Q287_9SPHI</name>
<dbReference type="PROSITE" id="PS50110">
    <property type="entry name" value="RESPONSE_REGULATORY"/>
    <property type="match status" value="1"/>
</dbReference>
<gene>
    <name evidence="3" type="ORF">GCM10022246_28820</name>
</gene>
<dbReference type="InterPro" id="IPR001789">
    <property type="entry name" value="Sig_transdc_resp-reg_receiver"/>
</dbReference>
<evidence type="ECO:0000256" key="1">
    <source>
        <dbReference type="PROSITE-ProRule" id="PRU00169"/>
    </source>
</evidence>
<feature type="modified residue" description="4-aspartylphosphate" evidence="1">
    <location>
        <position position="61"/>
    </location>
</feature>
<dbReference type="PANTHER" id="PTHR45566:SF1">
    <property type="entry name" value="HTH-TYPE TRANSCRIPTIONAL REGULATOR YHJB-RELATED"/>
    <property type="match status" value="1"/>
</dbReference>
<comment type="caution">
    <text evidence="3">The sequence shown here is derived from an EMBL/GenBank/DDBJ whole genome shotgun (WGS) entry which is preliminary data.</text>
</comment>
<evidence type="ECO:0000313" key="4">
    <source>
        <dbReference type="Proteomes" id="UP001501081"/>
    </source>
</evidence>
<evidence type="ECO:0000313" key="3">
    <source>
        <dbReference type="EMBL" id="GAA3974662.1"/>
    </source>
</evidence>
<protein>
    <recommendedName>
        <fullName evidence="2">Response regulatory domain-containing protein</fullName>
    </recommendedName>
</protein>
<dbReference type="Proteomes" id="UP001501081">
    <property type="component" value="Unassembled WGS sequence"/>
</dbReference>
<dbReference type="Gene3D" id="3.40.50.2300">
    <property type="match status" value="1"/>
</dbReference>
<dbReference type="EMBL" id="BAABAK010000015">
    <property type="protein sequence ID" value="GAA3974662.1"/>
    <property type="molecule type" value="Genomic_DNA"/>
</dbReference>
<proteinExistence type="predicted"/>
<dbReference type="RefSeq" id="WP_344768168.1">
    <property type="nucleotide sequence ID" value="NZ_BAABAK010000015.1"/>
</dbReference>
<accession>A0ABP7Q287</accession>
<organism evidence="3 4">
    <name type="scientific">Pedobacter ginsengiterrae</name>
    <dbReference type="NCBI Taxonomy" id="871696"/>
    <lineage>
        <taxon>Bacteria</taxon>
        <taxon>Pseudomonadati</taxon>
        <taxon>Bacteroidota</taxon>
        <taxon>Sphingobacteriia</taxon>
        <taxon>Sphingobacteriales</taxon>
        <taxon>Sphingobacteriaceae</taxon>
        <taxon>Pedobacter</taxon>
    </lineage>
</organism>
<dbReference type="InterPro" id="IPR011006">
    <property type="entry name" value="CheY-like_superfamily"/>
</dbReference>
<reference evidence="4" key="1">
    <citation type="journal article" date="2019" name="Int. J. Syst. Evol. Microbiol.">
        <title>The Global Catalogue of Microorganisms (GCM) 10K type strain sequencing project: providing services to taxonomists for standard genome sequencing and annotation.</title>
        <authorList>
            <consortium name="The Broad Institute Genomics Platform"/>
            <consortium name="The Broad Institute Genome Sequencing Center for Infectious Disease"/>
            <person name="Wu L."/>
            <person name="Ma J."/>
        </authorList>
    </citation>
    <scope>NUCLEOTIDE SEQUENCE [LARGE SCALE GENOMIC DNA]</scope>
    <source>
        <strain evidence="4">JCM 17338</strain>
    </source>
</reference>
<dbReference type="InterPro" id="IPR051015">
    <property type="entry name" value="EvgA-like"/>
</dbReference>
<dbReference type="SMART" id="SM00448">
    <property type="entry name" value="REC"/>
    <property type="match status" value="1"/>
</dbReference>
<dbReference type="Pfam" id="PF00072">
    <property type="entry name" value="Response_reg"/>
    <property type="match status" value="1"/>
</dbReference>
<evidence type="ECO:0000259" key="2">
    <source>
        <dbReference type="PROSITE" id="PS50110"/>
    </source>
</evidence>
<keyword evidence="4" id="KW-1185">Reference proteome</keyword>